<evidence type="ECO:0000313" key="3">
    <source>
        <dbReference type="EMBL" id="SEA98218.1"/>
    </source>
</evidence>
<dbReference type="Gene3D" id="3.55.50.30">
    <property type="match status" value="1"/>
</dbReference>
<evidence type="ECO:0000259" key="1">
    <source>
        <dbReference type="Pfam" id="PF04773"/>
    </source>
</evidence>
<dbReference type="PANTHER" id="PTHR30273">
    <property type="entry name" value="PERIPLASMIC SIGNAL SENSOR AND SIGMA FACTOR ACTIVATOR FECR-RELATED"/>
    <property type="match status" value="1"/>
</dbReference>
<gene>
    <name evidence="3" type="ORF">SAMN05660909_04522</name>
</gene>
<dbReference type="Pfam" id="PF04773">
    <property type="entry name" value="FecR"/>
    <property type="match status" value="1"/>
</dbReference>
<dbReference type="OrthoDB" id="1523735at2"/>
<dbReference type="InterPro" id="IPR032508">
    <property type="entry name" value="FecR_C"/>
</dbReference>
<feature type="domain" description="Protein FecR C-terminal" evidence="2">
    <location>
        <begin position="264"/>
        <end position="332"/>
    </location>
</feature>
<dbReference type="GO" id="GO:0016989">
    <property type="term" value="F:sigma factor antagonist activity"/>
    <property type="evidence" value="ECO:0007669"/>
    <property type="project" value="TreeGrafter"/>
</dbReference>
<name>A0A1H4FNE6_9BACT</name>
<reference evidence="4" key="1">
    <citation type="submission" date="2016-10" db="EMBL/GenBank/DDBJ databases">
        <authorList>
            <person name="Varghese N."/>
            <person name="Submissions S."/>
        </authorList>
    </citation>
    <scope>NUCLEOTIDE SEQUENCE [LARGE SCALE GENOMIC DNA]</scope>
    <source>
        <strain evidence="4">DSM 23920</strain>
    </source>
</reference>
<dbReference type="Pfam" id="PF16344">
    <property type="entry name" value="FecR_C"/>
    <property type="match status" value="1"/>
</dbReference>
<proteinExistence type="predicted"/>
<dbReference type="InterPro" id="IPR006860">
    <property type="entry name" value="FecR"/>
</dbReference>
<feature type="domain" description="FecR protein" evidence="1">
    <location>
        <begin position="129"/>
        <end position="214"/>
    </location>
</feature>
<dbReference type="PIRSF" id="PIRSF018266">
    <property type="entry name" value="FecR"/>
    <property type="match status" value="1"/>
</dbReference>
<dbReference type="AlphaFoldDB" id="A0A1H4FNE6"/>
<keyword evidence="4" id="KW-1185">Reference proteome</keyword>
<dbReference type="Gene3D" id="2.60.120.1440">
    <property type="match status" value="1"/>
</dbReference>
<evidence type="ECO:0000259" key="2">
    <source>
        <dbReference type="Pfam" id="PF16344"/>
    </source>
</evidence>
<dbReference type="Proteomes" id="UP000199656">
    <property type="component" value="Unassembled WGS sequence"/>
</dbReference>
<dbReference type="STRING" id="408074.SAMN05660909_04522"/>
<accession>A0A1H4FNE6</accession>
<protein>
    <submittedName>
        <fullName evidence="3">FecR family protein</fullName>
    </submittedName>
</protein>
<organism evidence="3 4">
    <name type="scientific">Chitinophaga terrae</name>
    <name type="common">ex Kim and Jung 2007</name>
    <dbReference type="NCBI Taxonomy" id="408074"/>
    <lineage>
        <taxon>Bacteria</taxon>
        <taxon>Pseudomonadati</taxon>
        <taxon>Bacteroidota</taxon>
        <taxon>Chitinophagia</taxon>
        <taxon>Chitinophagales</taxon>
        <taxon>Chitinophagaceae</taxon>
        <taxon>Chitinophaga</taxon>
    </lineage>
</organism>
<dbReference type="RefSeq" id="WP_089764452.1">
    <property type="nucleotide sequence ID" value="NZ_BKAT01000007.1"/>
</dbReference>
<evidence type="ECO:0000313" key="4">
    <source>
        <dbReference type="Proteomes" id="UP000199656"/>
    </source>
</evidence>
<dbReference type="InterPro" id="IPR012373">
    <property type="entry name" value="Ferrdict_sens_TM"/>
</dbReference>
<dbReference type="PANTHER" id="PTHR30273:SF2">
    <property type="entry name" value="PROTEIN FECR"/>
    <property type="match status" value="1"/>
</dbReference>
<sequence>MIDEEQFVLLVTRKLTGVATLEEITTLEEMISRHPELKERYLHLEHYFRETQQPAAADTEQALERTWAKIQAANTAAPAVVRPIRWRKYAAVAAACALLGAAIFFFNREKEQAESKPLHWVKQKNGNARKAYIELADGSVIWLNAASQVTYPQKFDSKSRTVYLEGEAFFEIAPSARPFIVHLKKGTVKVLGTSFNIKAYDNEPVQTSVITGKVAFIPRYEEAKKVSDTIVITPDIKVTYTASTGTIVKSTMIDKEDKAWTEDRLIFRNATLEEIGAGLERKFDKKVLFEADAPKQFRLTGSFHNNSLEDIMYYLSKSKAFHYRITDSTLVIGE</sequence>
<dbReference type="EMBL" id="FNRL01000026">
    <property type="protein sequence ID" value="SEA98218.1"/>
    <property type="molecule type" value="Genomic_DNA"/>
</dbReference>